<evidence type="ECO:0000313" key="1">
    <source>
        <dbReference type="EMBL" id="KZS16653.1"/>
    </source>
</evidence>
<name>A0A0P5SB58_9CRUS</name>
<dbReference type="Proteomes" id="UP000076858">
    <property type="component" value="Unassembled WGS sequence"/>
</dbReference>
<evidence type="ECO:0000313" key="2">
    <source>
        <dbReference type="Proteomes" id="UP000076858"/>
    </source>
</evidence>
<gene>
    <name evidence="1" type="ORF">APZ42_017227</name>
</gene>
<reference evidence="1 2" key="1">
    <citation type="submission" date="2016-03" db="EMBL/GenBank/DDBJ databases">
        <title>EvidentialGene: Evidence-directed Construction of Genes on Genomes.</title>
        <authorList>
            <person name="Gilbert D.G."/>
            <person name="Choi J.-H."/>
            <person name="Mockaitis K."/>
            <person name="Colbourne J."/>
            <person name="Pfrender M."/>
        </authorList>
    </citation>
    <scope>NUCLEOTIDE SEQUENCE [LARGE SCALE GENOMIC DNA]</scope>
    <source>
        <strain evidence="1 2">Xinb3</strain>
        <tissue evidence="1">Complete organism</tissue>
    </source>
</reference>
<proteinExistence type="predicted"/>
<organism evidence="1 2">
    <name type="scientific">Daphnia magna</name>
    <dbReference type="NCBI Taxonomy" id="35525"/>
    <lineage>
        <taxon>Eukaryota</taxon>
        <taxon>Metazoa</taxon>
        <taxon>Ecdysozoa</taxon>
        <taxon>Arthropoda</taxon>
        <taxon>Crustacea</taxon>
        <taxon>Branchiopoda</taxon>
        <taxon>Diplostraca</taxon>
        <taxon>Cladocera</taxon>
        <taxon>Anomopoda</taxon>
        <taxon>Daphniidae</taxon>
        <taxon>Daphnia</taxon>
    </lineage>
</organism>
<dbReference type="AlphaFoldDB" id="A0A0P5SB58"/>
<dbReference type="OrthoDB" id="6345922at2759"/>
<keyword evidence="2" id="KW-1185">Reference proteome</keyword>
<dbReference type="EMBL" id="LRGB01000687">
    <property type="protein sequence ID" value="KZS16653.1"/>
    <property type="molecule type" value="Genomic_DNA"/>
</dbReference>
<protein>
    <submittedName>
        <fullName evidence="1">Uncharacterized protein</fullName>
    </submittedName>
</protein>
<comment type="caution">
    <text evidence="1">The sequence shown here is derived from an EMBL/GenBank/DDBJ whole genome shotgun (WGS) entry which is preliminary data.</text>
</comment>
<accession>A0A0P5SB58</accession>
<sequence>MKYLFVFLIAVCIAVVCSAPTSNLPRNSPEPSTLIQQKDVDGLSAGPSKTPLKRAAAAQPMDTVSFFEVHDLTGVDHDDIPGDIGPFEVVNIDGHTSDTLPKNIIPVEVIPAENSAEIFEVHNLDDMSHDDIPDDLSVFEVVDISKHTVDTIPADVIPVHITPLGTAAGASAISTDGSPVFASASAGLNTPEGRAGMSRVKVVPASPVSHIVYSVDNAGTKYDAPTVTGPYAPKVKCRQADLFPFKGPSEGLFKYFSDLVREELSDCTVGGVVVRRR</sequence>